<comment type="caution">
    <text evidence="1">The sequence shown here is derived from an EMBL/GenBank/DDBJ whole genome shotgun (WGS) entry which is preliminary data.</text>
</comment>
<gene>
    <name evidence="1" type="ORF">NUW58_g1862</name>
</gene>
<proteinExistence type="predicted"/>
<dbReference type="Proteomes" id="UP001143856">
    <property type="component" value="Unassembled WGS sequence"/>
</dbReference>
<keyword evidence="2" id="KW-1185">Reference proteome</keyword>
<organism evidence="1 2">
    <name type="scientific">Xylaria curta</name>
    <dbReference type="NCBI Taxonomy" id="42375"/>
    <lineage>
        <taxon>Eukaryota</taxon>
        <taxon>Fungi</taxon>
        <taxon>Dikarya</taxon>
        <taxon>Ascomycota</taxon>
        <taxon>Pezizomycotina</taxon>
        <taxon>Sordariomycetes</taxon>
        <taxon>Xylariomycetidae</taxon>
        <taxon>Xylariales</taxon>
        <taxon>Xylariaceae</taxon>
        <taxon>Xylaria</taxon>
    </lineage>
</organism>
<evidence type="ECO:0000313" key="1">
    <source>
        <dbReference type="EMBL" id="KAJ2993362.1"/>
    </source>
</evidence>
<protein>
    <submittedName>
        <fullName evidence="1">Uncharacterized protein</fullName>
    </submittedName>
</protein>
<dbReference type="EMBL" id="JAPDGR010000219">
    <property type="protein sequence ID" value="KAJ2993362.1"/>
    <property type="molecule type" value="Genomic_DNA"/>
</dbReference>
<evidence type="ECO:0000313" key="2">
    <source>
        <dbReference type="Proteomes" id="UP001143856"/>
    </source>
</evidence>
<sequence length="602" mass="66795">MRDNRGDFVRVENSTDNLTMNVPRVSSKKLTFNWNSWWWWEIMAIVLSIASTVGLVVLLAKIDNTPRRSWSLLIQPNSFIAVLTTISKAALLVPAASSLSQLKWRHFESAPRKLADLQLFDGASRGPWGSLIFLFRISNHLKALIAVGFSLLTILSLGLDIFTQQLLAFPIRETEITDASVVMGAATGYLSKSTNLQFREQALNPKIIPLQYEILNSLRGSTFNSYFDCPQNASRCTWDSLTTMGVCSSWNSAPVTSDGCNITTAQAPGGSSNATYAACNYTLSNPKPGNPNLAAAIYPVRHSLSFRIPSVDFNSGNKVFESEFIPGFYTIRNEVGEFRALRALGSTNFSSQASFEPPEAEALFASFWWCSRRYLSLTAEPSGVTYASESSEPLHYLFNTSIDTAVPYGYSYTYTANSTGLNYTLEGGTYESLTMYLRSLLMSTAVDRALGLAGGSVLTTGELLYEQDLENMTKSVADSLTNIMRSRALDENFNITDVAGKSFYNETYIEVRWIWLLLPVTETVLITFLFLLSVAIMSKQPLLKDSVLAYLATAVKDDSGKTSDFGLMQWSSQKDLDDLVEDIIVKLESNEQGWMSFSRKDI</sequence>
<name>A0ACC1PKC2_9PEZI</name>
<accession>A0ACC1PKC2</accession>
<reference evidence="1" key="1">
    <citation type="submission" date="2022-10" db="EMBL/GenBank/DDBJ databases">
        <title>Genome Sequence of Xylaria curta.</title>
        <authorList>
            <person name="Buettner E."/>
        </authorList>
    </citation>
    <scope>NUCLEOTIDE SEQUENCE</scope>
    <source>
        <strain evidence="1">Babe10</strain>
    </source>
</reference>